<gene>
    <name evidence="1" type="ORF">SPELUC_LOCUS14170</name>
</gene>
<evidence type="ECO:0000313" key="2">
    <source>
        <dbReference type="Proteomes" id="UP000789366"/>
    </source>
</evidence>
<keyword evidence="2" id="KW-1185">Reference proteome</keyword>
<feature type="non-terminal residue" evidence="1">
    <location>
        <position position="1"/>
    </location>
</feature>
<accession>A0ACA9QFL6</accession>
<dbReference type="EMBL" id="CAJVPW010040555">
    <property type="protein sequence ID" value="CAG8746486.1"/>
    <property type="molecule type" value="Genomic_DNA"/>
</dbReference>
<organism evidence="1 2">
    <name type="scientific">Cetraspora pellucida</name>
    <dbReference type="NCBI Taxonomy" id="1433469"/>
    <lineage>
        <taxon>Eukaryota</taxon>
        <taxon>Fungi</taxon>
        <taxon>Fungi incertae sedis</taxon>
        <taxon>Mucoromycota</taxon>
        <taxon>Glomeromycotina</taxon>
        <taxon>Glomeromycetes</taxon>
        <taxon>Diversisporales</taxon>
        <taxon>Gigasporaceae</taxon>
        <taxon>Cetraspora</taxon>
    </lineage>
</organism>
<name>A0ACA9QFL6_9GLOM</name>
<comment type="caution">
    <text evidence="1">The sequence shown here is derived from an EMBL/GenBank/DDBJ whole genome shotgun (WGS) entry which is preliminary data.</text>
</comment>
<sequence>PESQAIFKRGKYYSVGGKIVPNHYANIIRPKMSVATSSHLIIKDLESSKCPLKVSFVGSLQGKISAIENTEDSKSVIFVVGYIEVINGIFYVNAKDINYVNIKKRISDASSFQTSLISTNSARSKLLNIHQNITKNSKDKPIIQLPNSVNTESRLSAKCKRTEESYEHLSEIENTDSTVDCEPETNENLTKNTKL</sequence>
<evidence type="ECO:0000313" key="1">
    <source>
        <dbReference type="EMBL" id="CAG8746486.1"/>
    </source>
</evidence>
<protein>
    <submittedName>
        <fullName evidence="1">11741_t:CDS:1</fullName>
    </submittedName>
</protein>
<proteinExistence type="predicted"/>
<reference evidence="1" key="1">
    <citation type="submission" date="2021-06" db="EMBL/GenBank/DDBJ databases">
        <authorList>
            <person name="Kallberg Y."/>
            <person name="Tangrot J."/>
            <person name="Rosling A."/>
        </authorList>
    </citation>
    <scope>NUCLEOTIDE SEQUENCE</scope>
    <source>
        <strain evidence="1">28 12/20/2015</strain>
    </source>
</reference>
<dbReference type="Proteomes" id="UP000789366">
    <property type="component" value="Unassembled WGS sequence"/>
</dbReference>